<evidence type="ECO:0000256" key="12">
    <source>
        <dbReference type="ARBA" id="ARBA00023014"/>
    </source>
</evidence>
<comment type="function">
    <text evidence="14">Specifically methylates position 2 of adenine 2503 in 23S rRNA and position 2 of adenine 37 in tRNAs.</text>
</comment>
<dbReference type="PANTHER" id="PTHR30544">
    <property type="entry name" value="23S RRNA METHYLTRANSFERASE"/>
    <property type="match status" value="1"/>
</dbReference>
<feature type="domain" description="Radical SAM core" evidence="15">
    <location>
        <begin position="97"/>
        <end position="330"/>
    </location>
</feature>
<dbReference type="Gene3D" id="1.10.150.530">
    <property type="match status" value="1"/>
</dbReference>
<dbReference type="PANTHER" id="PTHR30544:SF5">
    <property type="entry name" value="RADICAL SAM CORE DOMAIN-CONTAINING PROTEIN"/>
    <property type="match status" value="1"/>
</dbReference>
<evidence type="ECO:0000256" key="1">
    <source>
        <dbReference type="ARBA" id="ARBA00004496"/>
    </source>
</evidence>
<evidence type="ECO:0000256" key="11">
    <source>
        <dbReference type="ARBA" id="ARBA00023004"/>
    </source>
</evidence>
<feature type="active site" description="S-methylcysteine intermediate" evidence="14">
    <location>
        <position position="335"/>
    </location>
</feature>
<dbReference type="InterPro" id="IPR048641">
    <property type="entry name" value="RlmN_N"/>
</dbReference>
<feature type="binding site" evidence="14">
    <location>
        <position position="292"/>
    </location>
    <ligand>
        <name>S-adenosyl-L-methionine</name>
        <dbReference type="ChEBI" id="CHEBI:59789"/>
    </ligand>
</feature>
<dbReference type="InterPro" id="IPR027492">
    <property type="entry name" value="RNA_MTrfase_RlmN"/>
</dbReference>
<dbReference type="GO" id="GO:0002935">
    <property type="term" value="F:tRNA (adenine(37)-C2)-methyltransferase activity"/>
    <property type="evidence" value="ECO:0007669"/>
    <property type="project" value="UniProtKB-UniRule"/>
</dbReference>
<evidence type="ECO:0000259" key="15">
    <source>
        <dbReference type="PROSITE" id="PS51918"/>
    </source>
</evidence>
<proteinExistence type="inferred from homology"/>
<dbReference type="GO" id="GO:0070040">
    <property type="term" value="F:rRNA (adenine(2503)-C2-)-methyltransferase activity"/>
    <property type="evidence" value="ECO:0007669"/>
    <property type="project" value="UniProtKB-UniRule"/>
</dbReference>
<dbReference type="Gene3D" id="3.20.20.70">
    <property type="entry name" value="Aldolase class I"/>
    <property type="match status" value="1"/>
</dbReference>
<keyword evidence="11 14" id="KW-0408">Iron</keyword>
<evidence type="ECO:0000256" key="2">
    <source>
        <dbReference type="ARBA" id="ARBA00007544"/>
    </source>
</evidence>
<dbReference type="GO" id="GO:0030488">
    <property type="term" value="P:tRNA methylation"/>
    <property type="evidence" value="ECO:0007669"/>
    <property type="project" value="UniProtKB-UniRule"/>
</dbReference>
<dbReference type="Pfam" id="PF04055">
    <property type="entry name" value="Radical_SAM"/>
    <property type="match status" value="1"/>
</dbReference>
<comment type="similarity">
    <text evidence="2 14">Belongs to the radical SAM superfamily. RlmN family.</text>
</comment>
<feature type="active site" description="Proton acceptor" evidence="14">
    <location>
        <position position="91"/>
    </location>
</feature>
<organism evidence="16 17">
    <name type="scientific">Pseudodesulfovibrio senegalensis</name>
    <dbReference type="NCBI Taxonomy" id="1721087"/>
    <lineage>
        <taxon>Bacteria</taxon>
        <taxon>Pseudomonadati</taxon>
        <taxon>Thermodesulfobacteriota</taxon>
        <taxon>Desulfovibrionia</taxon>
        <taxon>Desulfovibrionales</taxon>
        <taxon>Desulfovibrionaceae</taxon>
    </lineage>
</organism>
<comment type="catalytic activity">
    <reaction evidence="14">
        <text>adenosine(2503) in 23S rRNA + 2 reduced [2Fe-2S]-[ferredoxin] + 2 S-adenosyl-L-methionine = 2-methyladenosine(2503) in 23S rRNA + 5'-deoxyadenosine + L-methionine + 2 oxidized [2Fe-2S]-[ferredoxin] + S-adenosyl-L-homocysteine</text>
        <dbReference type="Rhea" id="RHEA:42916"/>
        <dbReference type="Rhea" id="RHEA-COMP:10000"/>
        <dbReference type="Rhea" id="RHEA-COMP:10001"/>
        <dbReference type="Rhea" id="RHEA-COMP:10152"/>
        <dbReference type="Rhea" id="RHEA-COMP:10282"/>
        <dbReference type="ChEBI" id="CHEBI:17319"/>
        <dbReference type="ChEBI" id="CHEBI:33737"/>
        <dbReference type="ChEBI" id="CHEBI:33738"/>
        <dbReference type="ChEBI" id="CHEBI:57844"/>
        <dbReference type="ChEBI" id="CHEBI:57856"/>
        <dbReference type="ChEBI" id="CHEBI:59789"/>
        <dbReference type="ChEBI" id="CHEBI:74411"/>
        <dbReference type="ChEBI" id="CHEBI:74497"/>
        <dbReference type="EC" id="2.1.1.192"/>
    </reaction>
</comment>
<dbReference type="EC" id="2.1.1.192" evidence="14"/>
<feature type="binding site" evidence="14">
    <location>
        <position position="111"/>
    </location>
    <ligand>
        <name>[4Fe-4S] cluster</name>
        <dbReference type="ChEBI" id="CHEBI:49883"/>
        <note>4Fe-4S-S-AdoMet</note>
    </ligand>
</feature>
<dbReference type="NCBIfam" id="TIGR00048">
    <property type="entry name" value="rRNA_mod_RlmN"/>
    <property type="match status" value="1"/>
</dbReference>
<comment type="subcellular location">
    <subcellularLocation>
        <location evidence="1 14">Cytoplasm</location>
    </subcellularLocation>
</comment>
<comment type="catalytic activity">
    <reaction evidence="14">
        <text>adenosine(37) in tRNA + 2 reduced [2Fe-2S]-[ferredoxin] + 2 S-adenosyl-L-methionine = 2-methyladenosine(37) in tRNA + 5'-deoxyadenosine + L-methionine + 2 oxidized [2Fe-2S]-[ferredoxin] + S-adenosyl-L-homocysteine</text>
        <dbReference type="Rhea" id="RHEA:43332"/>
        <dbReference type="Rhea" id="RHEA-COMP:10000"/>
        <dbReference type="Rhea" id="RHEA-COMP:10001"/>
        <dbReference type="Rhea" id="RHEA-COMP:10162"/>
        <dbReference type="Rhea" id="RHEA-COMP:10485"/>
        <dbReference type="ChEBI" id="CHEBI:17319"/>
        <dbReference type="ChEBI" id="CHEBI:33737"/>
        <dbReference type="ChEBI" id="CHEBI:33738"/>
        <dbReference type="ChEBI" id="CHEBI:57844"/>
        <dbReference type="ChEBI" id="CHEBI:57856"/>
        <dbReference type="ChEBI" id="CHEBI:59789"/>
        <dbReference type="ChEBI" id="CHEBI:74411"/>
        <dbReference type="ChEBI" id="CHEBI:74497"/>
        <dbReference type="EC" id="2.1.1.192"/>
    </reaction>
</comment>
<dbReference type="OrthoDB" id="9793973at2"/>
<keyword evidence="10 14" id="KW-0479">Metal-binding</keyword>
<evidence type="ECO:0000256" key="14">
    <source>
        <dbReference type="HAMAP-Rule" id="MF_01849"/>
    </source>
</evidence>
<keyword evidence="7 14" id="KW-0808">Transferase</keyword>
<dbReference type="InterPro" id="IPR058240">
    <property type="entry name" value="rSAM_sf"/>
</dbReference>
<dbReference type="InterPro" id="IPR013785">
    <property type="entry name" value="Aldolase_TIM"/>
</dbReference>
<accession>A0A6N6MWR1</accession>
<evidence type="ECO:0000256" key="13">
    <source>
        <dbReference type="ARBA" id="ARBA00023157"/>
    </source>
</evidence>
<evidence type="ECO:0000256" key="4">
    <source>
        <dbReference type="ARBA" id="ARBA00022490"/>
    </source>
</evidence>
<evidence type="ECO:0000256" key="7">
    <source>
        <dbReference type="ARBA" id="ARBA00022679"/>
    </source>
</evidence>
<dbReference type="EMBL" id="WAIE01000013">
    <property type="protein sequence ID" value="KAB1437208.1"/>
    <property type="molecule type" value="Genomic_DNA"/>
</dbReference>
<dbReference type="FunFam" id="3.20.20.70:FF:000014">
    <property type="entry name" value="Probable dual-specificity RNA methyltransferase RlmN"/>
    <property type="match status" value="1"/>
</dbReference>
<sequence length="344" mass="39352">MINLLDLTYDELQSFVVDDLKQARFRTDQIWQWIWQKGCTDFEQMTNMGKELRALLAERAFIFHPSIDRAQVSRDGTVKLLLRLHDDKLVETVLIPFNDRYSQCLSTQVGCAMACTFCNTGQLGFERNLTMGEILGQVLVGRQYLADNDLDPLRNLVFMGMGEPLLNLDNLLRALETLPSTKGLNISWRRSMVSTVGFPEQLRKLGETELALPAISLHAPTQELREQIMPKAARVHLDDLMRCLNEFPLRPRERITFEYLLLKGVNDSLKHADQLAKLVDPKRMKVNLIAYNATEGLPYEAPDREQVEAFEKRLWKHGVTAFIRRSMGADIMAACGQLKADQQK</sequence>
<keyword evidence="3 14" id="KW-0004">4Fe-4S</keyword>
<gene>
    <name evidence="14 16" type="primary">rlmN</name>
    <name evidence="16" type="ORF">F8A88_15615</name>
</gene>
<evidence type="ECO:0000256" key="8">
    <source>
        <dbReference type="ARBA" id="ARBA00022691"/>
    </source>
</evidence>
<name>A0A6N6MWR1_9BACT</name>
<dbReference type="HAMAP" id="MF_01849">
    <property type="entry name" value="RNA_methyltr_RlmN"/>
    <property type="match status" value="1"/>
</dbReference>
<evidence type="ECO:0000256" key="9">
    <source>
        <dbReference type="ARBA" id="ARBA00022694"/>
    </source>
</evidence>
<dbReference type="RefSeq" id="WP_151152120.1">
    <property type="nucleotide sequence ID" value="NZ_WAIE01000013.1"/>
</dbReference>
<evidence type="ECO:0000256" key="5">
    <source>
        <dbReference type="ARBA" id="ARBA00022552"/>
    </source>
</evidence>
<keyword evidence="13 14" id="KW-1015">Disulfide bond</keyword>
<keyword evidence="4 14" id="KW-0963">Cytoplasm</keyword>
<feature type="binding site" evidence="14">
    <location>
        <position position="115"/>
    </location>
    <ligand>
        <name>[4Fe-4S] cluster</name>
        <dbReference type="ChEBI" id="CHEBI:49883"/>
        <note>4Fe-4S-S-AdoMet</note>
    </ligand>
</feature>
<dbReference type="InterPro" id="IPR040072">
    <property type="entry name" value="Methyltransferase_A"/>
</dbReference>
<feature type="binding site" evidence="14">
    <location>
        <position position="118"/>
    </location>
    <ligand>
        <name>[4Fe-4S] cluster</name>
        <dbReference type="ChEBI" id="CHEBI:49883"/>
        <note>4Fe-4S-S-AdoMet</note>
    </ligand>
</feature>
<evidence type="ECO:0000256" key="10">
    <source>
        <dbReference type="ARBA" id="ARBA00022723"/>
    </source>
</evidence>
<dbReference type="Proteomes" id="UP000438699">
    <property type="component" value="Unassembled WGS sequence"/>
</dbReference>
<dbReference type="AlphaFoldDB" id="A0A6N6MWR1"/>
<feature type="binding site" evidence="14">
    <location>
        <position position="194"/>
    </location>
    <ligand>
        <name>S-adenosyl-L-methionine</name>
        <dbReference type="ChEBI" id="CHEBI:59789"/>
    </ligand>
</feature>
<dbReference type="Pfam" id="PF21016">
    <property type="entry name" value="RlmN_N"/>
    <property type="match status" value="1"/>
</dbReference>
<keyword evidence="6 14" id="KW-0489">Methyltransferase</keyword>
<dbReference type="InterPro" id="IPR004383">
    <property type="entry name" value="rRNA_lsu_MTrfase_RlmN/Cfr"/>
</dbReference>
<dbReference type="SFLD" id="SFLDS00029">
    <property type="entry name" value="Radical_SAM"/>
    <property type="match status" value="1"/>
</dbReference>
<dbReference type="SUPFAM" id="SSF102114">
    <property type="entry name" value="Radical SAM enzymes"/>
    <property type="match status" value="1"/>
</dbReference>
<keyword evidence="5 14" id="KW-0698">rRNA processing</keyword>
<evidence type="ECO:0000313" key="17">
    <source>
        <dbReference type="Proteomes" id="UP000438699"/>
    </source>
</evidence>
<dbReference type="GO" id="GO:0070475">
    <property type="term" value="P:rRNA base methylation"/>
    <property type="evidence" value="ECO:0007669"/>
    <property type="project" value="UniProtKB-UniRule"/>
</dbReference>
<keyword evidence="8 14" id="KW-0949">S-adenosyl-L-methionine</keyword>
<dbReference type="CDD" id="cd01335">
    <property type="entry name" value="Radical_SAM"/>
    <property type="match status" value="1"/>
</dbReference>
<dbReference type="GO" id="GO:0051539">
    <property type="term" value="F:4 iron, 4 sulfur cluster binding"/>
    <property type="evidence" value="ECO:0007669"/>
    <property type="project" value="UniProtKB-UniRule"/>
</dbReference>
<feature type="binding site" evidence="14">
    <location>
        <begin position="216"/>
        <end position="218"/>
    </location>
    <ligand>
        <name>S-adenosyl-L-methionine</name>
        <dbReference type="ChEBI" id="CHEBI:59789"/>
    </ligand>
</feature>
<comment type="cofactor">
    <cofactor evidence="14">
        <name>[4Fe-4S] cluster</name>
        <dbReference type="ChEBI" id="CHEBI:49883"/>
    </cofactor>
    <text evidence="14">Binds 1 [4Fe-4S] cluster. The cluster is coordinated with 3 cysteines and an exchangeable S-adenosyl-L-methionine.</text>
</comment>
<comment type="miscellaneous">
    <text evidence="14">Reaction proceeds by a ping-pong mechanism involving intermediate methylation of a conserved cysteine residue.</text>
</comment>
<comment type="caution">
    <text evidence="14">Lacks conserved residue(s) required for the propagation of feature annotation.</text>
</comment>
<dbReference type="InterPro" id="IPR007197">
    <property type="entry name" value="rSAM"/>
</dbReference>
<dbReference type="PIRSF" id="PIRSF006004">
    <property type="entry name" value="CHP00048"/>
    <property type="match status" value="1"/>
</dbReference>
<keyword evidence="9 14" id="KW-0819">tRNA processing</keyword>
<dbReference type="SFLD" id="SFLDG01062">
    <property type="entry name" value="methyltransferase_(Class_A)"/>
    <property type="match status" value="1"/>
</dbReference>
<evidence type="ECO:0000256" key="6">
    <source>
        <dbReference type="ARBA" id="ARBA00022603"/>
    </source>
</evidence>
<dbReference type="SFLD" id="SFLDF00275">
    <property type="entry name" value="adenosine_C2_methyltransferase"/>
    <property type="match status" value="1"/>
</dbReference>
<feature type="binding site" evidence="14">
    <location>
        <begin position="162"/>
        <end position="163"/>
    </location>
    <ligand>
        <name>S-adenosyl-L-methionine</name>
        <dbReference type="ChEBI" id="CHEBI:59789"/>
    </ligand>
</feature>
<evidence type="ECO:0000313" key="16">
    <source>
        <dbReference type="EMBL" id="KAB1437208.1"/>
    </source>
</evidence>
<reference evidence="16 17" key="1">
    <citation type="journal article" date="2017" name="Int. J. Syst. Evol. Microbiol.">
        <title>Desulfovibrio senegalensis sp. nov., a mesophilic sulfate reducer isolated from marine sediment.</title>
        <authorList>
            <person name="Thioye A."/>
            <person name="Gam Z.B.A."/>
            <person name="Mbengue M."/>
            <person name="Cayol J.L."/>
            <person name="Joseph-Bartoli M."/>
            <person name="Toure-Kane C."/>
            <person name="Labat M."/>
        </authorList>
    </citation>
    <scope>NUCLEOTIDE SEQUENCE [LARGE SCALE GENOMIC DNA]</scope>
    <source>
        <strain evidence="16 17">DSM 101509</strain>
    </source>
</reference>
<dbReference type="GO" id="GO:0000049">
    <property type="term" value="F:tRNA binding"/>
    <property type="evidence" value="ECO:0007669"/>
    <property type="project" value="UniProtKB-UniRule"/>
</dbReference>
<keyword evidence="17" id="KW-1185">Reference proteome</keyword>
<dbReference type="GO" id="GO:0046872">
    <property type="term" value="F:metal ion binding"/>
    <property type="evidence" value="ECO:0007669"/>
    <property type="project" value="UniProtKB-KW"/>
</dbReference>
<protein>
    <recommendedName>
        <fullName evidence="14">Probable dual-specificity RNA methyltransferase RlmN</fullName>
        <ecNumber evidence="14">2.1.1.192</ecNumber>
    </recommendedName>
    <alternativeName>
        <fullName evidence="14">23S rRNA (adenine(2503)-C(2))-methyltransferase</fullName>
    </alternativeName>
    <alternativeName>
        <fullName evidence="14">23S rRNA m2A2503 methyltransferase</fullName>
    </alternativeName>
    <alternativeName>
        <fullName evidence="14">Ribosomal RNA large subunit methyltransferase N</fullName>
    </alternativeName>
    <alternativeName>
        <fullName evidence="14">tRNA (adenine(37)-C(2))-methyltransferase</fullName>
    </alternativeName>
    <alternativeName>
        <fullName evidence="14">tRNA m2A37 methyltransferase</fullName>
    </alternativeName>
</protein>
<dbReference type="PROSITE" id="PS51918">
    <property type="entry name" value="RADICAL_SAM"/>
    <property type="match status" value="1"/>
</dbReference>
<keyword evidence="12 14" id="KW-0411">Iron-sulfur</keyword>
<dbReference type="GO" id="GO:0005737">
    <property type="term" value="C:cytoplasm"/>
    <property type="evidence" value="ECO:0007669"/>
    <property type="project" value="UniProtKB-SubCell"/>
</dbReference>
<dbReference type="GO" id="GO:0019843">
    <property type="term" value="F:rRNA binding"/>
    <property type="evidence" value="ECO:0007669"/>
    <property type="project" value="UniProtKB-UniRule"/>
</dbReference>
<comment type="caution">
    <text evidence="16">The sequence shown here is derived from an EMBL/GenBank/DDBJ whole genome shotgun (WGS) entry which is preliminary data.</text>
</comment>
<evidence type="ECO:0000256" key="3">
    <source>
        <dbReference type="ARBA" id="ARBA00022485"/>
    </source>
</evidence>